<comment type="caution">
    <text evidence="1">The sequence shown here is derived from an EMBL/GenBank/DDBJ whole genome shotgun (WGS) entry which is preliminary data.</text>
</comment>
<reference evidence="1 2" key="1">
    <citation type="journal article" date="2011" name="Genome Res.">
        <title>Phylogeny-wide analysis of social amoeba genomes highlights ancient origins for complex intercellular communication.</title>
        <authorList>
            <person name="Heidel A.J."/>
            <person name="Lawal H.M."/>
            <person name="Felder M."/>
            <person name="Schilde C."/>
            <person name="Helps N.R."/>
            <person name="Tunggal B."/>
            <person name="Rivero F."/>
            <person name="John U."/>
            <person name="Schleicher M."/>
            <person name="Eichinger L."/>
            <person name="Platzer M."/>
            <person name="Noegel A.A."/>
            <person name="Schaap P."/>
            <person name="Gloeckner G."/>
        </authorList>
    </citation>
    <scope>NUCLEOTIDE SEQUENCE [LARGE SCALE GENOMIC DNA]</scope>
    <source>
        <strain evidence="2">ATCC 26659 / Pp 5 / PN500</strain>
    </source>
</reference>
<name>D3B125_HETP5</name>
<dbReference type="EMBL" id="ADBJ01000008">
    <property type="protein sequence ID" value="EFA84999.1"/>
    <property type="molecule type" value="Genomic_DNA"/>
</dbReference>
<proteinExistence type="predicted"/>
<organism evidence="1 2">
    <name type="scientific">Heterostelium pallidum (strain ATCC 26659 / Pp 5 / PN500)</name>
    <name type="common">Cellular slime mold</name>
    <name type="synonym">Polysphondylium pallidum</name>
    <dbReference type="NCBI Taxonomy" id="670386"/>
    <lineage>
        <taxon>Eukaryota</taxon>
        <taxon>Amoebozoa</taxon>
        <taxon>Evosea</taxon>
        <taxon>Eumycetozoa</taxon>
        <taxon>Dictyostelia</taxon>
        <taxon>Acytosteliales</taxon>
        <taxon>Acytosteliaceae</taxon>
        <taxon>Heterostelium</taxon>
    </lineage>
</organism>
<accession>D3B125</accession>
<evidence type="ECO:0000313" key="1">
    <source>
        <dbReference type="EMBL" id="EFA84999.1"/>
    </source>
</evidence>
<keyword evidence="2" id="KW-1185">Reference proteome</keyword>
<protein>
    <submittedName>
        <fullName evidence="1">Uncharacterized protein</fullName>
    </submittedName>
</protein>
<sequence>MTTKEILDKQQIYNRDELKKLKRDELVSLMVKYSLKHNKLKKDVLIDSILEYQEHINDIKSTLVTDNSIEQYHRGTVEYRLPTLIIYRIIRDLWHEDIDFWLDFDHLRNKYRWLLSISLVSREFFKLISSLFSRIKYFHQKSKKQPISLLAQQFKKSVLNPHSVLKNISDLTLSSEIFNEIIKKSSSIELGLIFNNVRHLCLVANSGEFKFGTLTTQQYKSIVQYMPNIESLTLNQISITNLERSFIQEYTVRPASDHHIWHWKNQFATNSDVQWTLYEFHQTCYPKYY</sequence>
<dbReference type="InParanoid" id="D3B125"/>
<dbReference type="GeneID" id="31357519"/>
<gene>
    <name evidence="1" type="ORF">PPL_01993</name>
</gene>
<dbReference type="RefSeq" id="XP_020437109.1">
    <property type="nucleotide sequence ID" value="XM_020572992.1"/>
</dbReference>
<dbReference type="Proteomes" id="UP000001396">
    <property type="component" value="Unassembled WGS sequence"/>
</dbReference>
<evidence type="ECO:0000313" key="2">
    <source>
        <dbReference type="Proteomes" id="UP000001396"/>
    </source>
</evidence>
<dbReference type="AlphaFoldDB" id="D3B125"/>